<proteinExistence type="predicted"/>
<dbReference type="Gene3D" id="3.90.550.10">
    <property type="entry name" value="Spore Coat Polysaccharide Biosynthesis Protein SpsA, Chain A"/>
    <property type="match status" value="1"/>
</dbReference>
<dbReference type="InterPro" id="IPR005835">
    <property type="entry name" value="NTP_transferase_dom"/>
</dbReference>
<evidence type="ECO:0000259" key="1">
    <source>
        <dbReference type="Pfam" id="PF00483"/>
    </source>
</evidence>
<sequence>MTMVHYAIILAGGKGERLRPHTDDKPKPMIPLAGRPAVDNQVLQLIKAGVKEIVFAVSYKREVLMKHFGDGGRWGIKISYSEEDEPLGRGGGIKKAMSFLPETWDNVYATNGDNLWRVDFEKFQEVHRKNKAIVTMMVTKLKSPYGIVHIDDLDRIEGFVEKPLLPHWLNAGVYLFNREIYDLLPDKGDMEDSTFPELPKEKFLAFKSEGYWKGFDTIKDLNEAETKATEIFSDLV</sequence>
<accession>A0A1G1V6G1</accession>
<protein>
    <recommendedName>
        <fullName evidence="1">Nucleotidyl transferase domain-containing protein</fullName>
    </recommendedName>
</protein>
<dbReference type="PANTHER" id="PTHR22572">
    <property type="entry name" value="SUGAR-1-PHOSPHATE GUANYL TRANSFERASE"/>
    <property type="match status" value="1"/>
</dbReference>
<dbReference type="InterPro" id="IPR050486">
    <property type="entry name" value="Mannose-1P_guanyltransferase"/>
</dbReference>
<dbReference type="Proteomes" id="UP000178272">
    <property type="component" value="Unassembled WGS sequence"/>
</dbReference>
<organism evidence="2 3">
    <name type="scientific">Candidatus Blackburnbacteria bacterium RIFCSPHIGHO2_12_FULL_41_13b</name>
    <dbReference type="NCBI Taxonomy" id="1797517"/>
    <lineage>
        <taxon>Bacteria</taxon>
        <taxon>Candidatus Blackburniibacteriota</taxon>
    </lineage>
</organism>
<dbReference type="SUPFAM" id="SSF53448">
    <property type="entry name" value="Nucleotide-diphospho-sugar transferases"/>
    <property type="match status" value="1"/>
</dbReference>
<dbReference type="EMBL" id="MHCA01000046">
    <property type="protein sequence ID" value="OGY10976.1"/>
    <property type="molecule type" value="Genomic_DNA"/>
</dbReference>
<dbReference type="Pfam" id="PF00483">
    <property type="entry name" value="NTP_transferase"/>
    <property type="match status" value="1"/>
</dbReference>
<reference evidence="2 3" key="1">
    <citation type="journal article" date="2016" name="Nat. Commun.">
        <title>Thousands of microbial genomes shed light on interconnected biogeochemical processes in an aquifer system.</title>
        <authorList>
            <person name="Anantharaman K."/>
            <person name="Brown C.T."/>
            <person name="Hug L.A."/>
            <person name="Sharon I."/>
            <person name="Castelle C.J."/>
            <person name="Probst A.J."/>
            <person name="Thomas B.C."/>
            <person name="Singh A."/>
            <person name="Wilkins M.J."/>
            <person name="Karaoz U."/>
            <person name="Brodie E.L."/>
            <person name="Williams K.H."/>
            <person name="Hubbard S.S."/>
            <person name="Banfield J.F."/>
        </authorList>
    </citation>
    <scope>NUCLEOTIDE SEQUENCE [LARGE SCALE GENOMIC DNA]</scope>
</reference>
<gene>
    <name evidence="2" type="ORF">A3F61_02600</name>
</gene>
<evidence type="ECO:0000313" key="2">
    <source>
        <dbReference type="EMBL" id="OGY10976.1"/>
    </source>
</evidence>
<feature type="domain" description="Nucleotidyl transferase" evidence="1">
    <location>
        <begin position="7"/>
        <end position="229"/>
    </location>
</feature>
<dbReference type="STRING" id="1797517.A3F61_02600"/>
<dbReference type="AlphaFoldDB" id="A0A1G1V6G1"/>
<name>A0A1G1V6G1_9BACT</name>
<dbReference type="InterPro" id="IPR029044">
    <property type="entry name" value="Nucleotide-diphossugar_trans"/>
</dbReference>
<comment type="caution">
    <text evidence="2">The sequence shown here is derived from an EMBL/GenBank/DDBJ whole genome shotgun (WGS) entry which is preliminary data.</text>
</comment>
<dbReference type="CDD" id="cd04181">
    <property type="entry name" value="NTP_transferase"/>
    <property type="match status" value="1"/>
</dbReference>
<evidence type="ECO:0000313" key="3">
    <source>
        <dbReference type="Proteomes" id="UP000178272"/>
    </source>
</evidence>